<dbReference type="RefSeq" id="WP_239262377.1">
    <property type="nucleotide sequence ID" value="NZ_DAMCVA010000075.1"/>
</dbReference>
<evidence type="ECO:0000256" key="5">
    <source>
        <dbReference type="ARBA" id="ARBA00022692"/>
    </source>
</evidence>
<dbReference type="Proteomes" id="UP001521931">
    <property type="component" value="Unassembled WGS sequence"/>
</dbReference>
<accession>A0ABS9Q0Z1</accession>
<keyword evidence="3" id="KW-0444">Lipid biosynthesis</keyword>
<dbReference type="Gene3D" id="1.20.120.1760">
    <property type="match status" value="1"/>
</dbReference>
<protein>
    <submittedName>
        <fullName evidence="13">CDP-alcohol phosphatidyltransferase family protein</fullName>
    </submittedName>
</protein>
<feature type="transmembrane region" description="Helical" evidence="12">
    <location>
        <begin position="49"/>
        <end position="67"/>
    </location>
</feature>
<organism evidence="13 14">
    <name type="scientific">Arsenicicoccus bolidensis</name>
    <dbReference type="NCBI Taxonomy" id="229480"/>
    <lineage>
        <taxon>Bacteria</taxon>
        <taxon>Bacillati</taxon>
        <taxon>Actinomycetota</taxon>
        <taxon>Actinomycetes</taxon>
        <taxon>Micrococcales</taxon>
        <taxon>Intrasporangiaceae</taxon>
        <taxon>Arsenicicoccus</taxon>
    </lineage>
</organism>
<keyword evidence="10" id="KW-1208">Phospholipid metabolism</keyword>
<evidence type="ECO:0000256" key="8">
    <source>
        <dbReference type="ARBA" id="ARBA00023136"/>
    </source>
</evidence>
<comment type="subcellular location">
    <subcellularLocation>
        <location evidence="1">Membrane</location>
        <topology evidence="1">Multi-pass membrane protein</topology>
    </subcellularLocation>
</comment>
<dbReference type="PANTHER" id="PTHR14269:SF62">
    <property type="entry name" value="CDP-DIACYLGLYCEROL--GLYCEROL-3-PHOSPHATE 3-PHOSPHATIDYLTRANSFERASE 1, CHLOROPLASTIC"/>
    <property type="match status" value="1"/>
</dbReference>
<keyword evidence="6 12" id="KW-1133">Transmembrane helix</keyword>
<evidence type="ECO:0000256" key="3">
    <source>
        <dbReference type="ARBA" id="ARBA00022516"/>
    </source>
</evidence>
<gene>
    <name evidence="13" type="ORF">MHL29_03835</name>
</gene>
<evidence type="ECO:0000256" key="10">
    <source>
        <dbReference type="ARBA" id="ARBA00023264"/>
    </source>
</evidence>
<evidence type="ECO:0000256" key="12">
    <source>
        <dbReference type="SAM" id="Phobius"/>
    </source>
</evidence>
<comment type="similarity">
    <text evidence="2 11">Belongs to the CDP-alcohol phosphatidyltransferase class-I family.</text>
</comment>
<keyword evidence="5 12" id="KW-0812">Transmembrane</keyword>
<comment type="caution">
    <text evidence="13">The sequence shown here is derived from an EMBL/GenBank/DDBJ whole genome shotgun (WGS) entry which is preliminary data.</text>
</comment>
<evidence type="ECO:0000256" key="11">
    <source>
        <dbReference type="RuleBase" id="RU003750"/>
    </source>
</evidence>
<dbReference type="PROSITE" id="PS00379">
    <property type="entry name" value="CDP_ALCOHOL_P_TRANSF"/>
    <property type="match status" value="1"/>
</dbReference>
<dbReference type="InterPro" id="IPR000462">
    <property type="entry name" value="CDP-OH_P_trans"/>
</dbReference>
<keyword evidence="14" id="KW-1185">Reference proteome</keyword>
<dbReference type="PANTHER" id="PTHR14269">
    <property type="entry name" value="CDP-DIACYLGLYCEROL--GLYCEROL-3-PHOSPHATE 3-PHOSPHATIDYLTRANSFERASE-RELATED"/>
    <property type="match status" value="1"/>
</dbReference>
<keyword evidence="7" id="KW-0443">Lipid metabolism</keyword>
<dbReference type="InterPro" id="IPR050324">
    <property type="entry name" value="CDP-alcohol_PTase-I"/>
</dbReference>
<dbReference type="InterPro" id="IPR048254">
    <property type="entry name" value="CDP_ALCOHOL_P_TRANSF_CS"/>
</dbReference>
<evidence type="ECO:0000313" key="14">
    <source>
        <dbReference type="Proteomes" id="UP001521931"/>
    </source>
</evidence>
<feature type="transmembrane region" description="Helical" evidence="12">
    <location>
        <begin position="132"/>
        <end position="155"/>
    </location>
</feature>
<dbReference type="InterPro" id="IPR043130">
    <property type="entry name" value="CDP-OH_PTrfase_TM_dom"/>
</dbReference>
<dbReference type="EMBL" id="JAKRCV010000007">
    <property type="protein sequence ID" value="MCG7321027.1"/>
    <property type="molecule type" value="Genomic_DNA"/>
</dbReference>
<keyword evidence="8 12" id="KW-0472">Membrane</keyword>
<keyword evidence="4 11" id="KW-0808">Transferase</keyword>
<evidence type="ECO:0000256" key="2">
    <source>
        <dbReference type="ARBA" id="ARBA00010441"/>
    </source>
</evidence>
<evidence type="ECO:0000256" key="6">
    <source>
        <dbReference type="ARBA" id="ARBA00022989"/>
    </source>
</evidence>
<feature type="transmembrane region" description="Helical" evidence="12">
    <location>
        <begin position="20"/>
        <end position="42"/>
    </location>
</feature>
<feature type="transmembrane region" description="Helical" evidence="12">
    <location>
        <begin position="87"/>
        <end position="111"/>
    </location>
</feature>
<name>A0ABS9Q0Z1_9MICO</name>
<evidence type="ECO:0000313" key="13">
    <source>
        <dbReference type="EMBL" id="MCG7321027.1"/>
    </source>
</evidence>
<dbReference type="PIRSF" id="PIRSF000847">
    <property type="entry name" value="Phos_ph_gly_syn"/>
    <property type="match status" value="1"/>
</dbReference>
<dbReference type="InterPro" id="IPR004570">
    <property type="entry name" value="Phosphatidylglycerol_P_synth"/>
</dbReference>
<feature type="transmembrane region" description="Helical" evidence="12">
    <location>
        <begin position="167"/>
        <end position="189"/>
    </location>
</feature>
<reference evidence="13 14" key="1">
    <citation type="submission" date="2022-02" db="EMBL/GenBank/DDBJ databases">
        <title>Uncovering new skin microbiome diversity through culturing and metagenomics.</title>
        <authorList>
            <person name="Conlan S."/>
            <person name="Deming C."/>
            <person name="Nisc Comparative Sequencing Program N."/>
            <person name="Segre J.A."/>
        </authorList>
    </citation>
    <scope>NUCLEOTIDE SEQUENCE [LARGE SCALE GENOMIC DNA]</scope>
    <source>
        <strain evidence="13 14">ACRQZ</strain>
    </source>
</reference>
<evidence type="ECO:0000256" key="1">
    <source>
        <dbReference type="ARBA" id="ARBA00004141"/>
    </source>
</evidence>
<evidence type="ECO:0000256" key="9">
    <source>
        <dbReference type="ARBA" id="ARBA00023209"/>
    </source>
</evidence>
<proteinExistence type="inferred from homology"/>
<sequence>MGDPGMPSGPEPAVSTRVLTLPNALTLLRLVLIPVFLWLLLVRHAELEAFWVLAVSAATDWVDGVVARRYDLVSRLGQTLDPVADRLFVLTTMLGLMVHGVVPWWFVALLLARDLWGVTEMVRLRRHGLRTLPVSFIGKAATFALLTAFPLMLLGHGPGTPAAVVRAVAWAFAWWGAGLYWLSAIMYYIQAQQVVRRPSGEEAP</sequence>
<evidence type="ECO:0000256" key="4">
    <source>
        <dbReference type="ARBA" id="ARBA00022679"/>
    </source>
</evidence>
<evidence type="ECO:0000256" key="7">
    <source>
        <dbReference type="ARBA" id="ARBA00023098"/>
    </source>
</evidence>
<dbReference type="Pfam" id="PF01066">
    <property type="entry name" value="CDP-OH_P_transf"/>
    <property type="match status" value="1"/>
</dbReference>
<keyword evidence="9" id="KW-0594">Phospholipid biosynthesis</keyword>